<dbReference type="Proteomes" id="UP000250915">
    <property type="component" value="Unassembled WGS sequence"/>
</dbReference>
<name>A0A329M6S8_9MYCO</name>
<gene>
    <name evidence="2" type="ORF">DQP57_03350</name>
</gene>
<dbReference type="OrthoDB" id="4735629at2"/>
<reference evidence="2 3" key="1">
    <citation type="submission" date="2018-06" db="EMBL/GenBank/DDBJ databases">
        <title>NTM in soil in Japan.</title>
        <authorList>
            <person name="Ohya K."/>
        </authorList>
    </citation>
    <scope>NUCLEOTIDE SEQUENCE [LARGE SCALE GENOMIC DNA]</scope>
    <source>
        <strain evidence="2 3">GF28</strain>
    </source>
</reference>
<evidence type="ECO:0000313" key="3">
    <source>
        <dbReference type="Proteomes" id="UP000250915"/>
    </source>
</evidence>
<proteinExistence type="predicted"/>
<keyword evidence="1" id="KW-0812">Transmembrane</keyword>
<accession>A0A329M6S8</accession>
<keyword evidence="1" id="KW-1133">Transmembrane helix</keyword>
<feature type="transmembrane region" description="Helical" evidence="1">
    <location>
        <begin position="9"/>
        <end position="27"/>
    </location>
</feature>
<evidence type="ECO:0000313" key="2">
    <source>
        <dbReference type="EMBL" id="RAV15919.1"/>
    </source>
</evidence>
<feature type="transmembrane region" description="Helical" evidence="1">
    <location>
        <begin position="39"/>
        <end position="57"/>
    </location>
</feature>
<dbReference type="RefSeq" id="WP_112631632.1">
    <property type="nucleotide sequence ID" value="NZ_QMEV01000004.1"/>
</dbReference>
<dbReference type="AlphaFoldDB" id="A0A329M6S8"/>
<sequence>MRTVVRPDAVAGAAGGLATGYVLWLLAISNGDNSTAGQWGPLVLLASVVLGIVAALWGLRQRRRGKRPWAAFAFALPVLPVILTLAILADVYL</sequence>
<organism evidence="2 3">
    <name type="scientific">Mycobacterium colombiense</name>
    <dbReference type="NCBI Taxonomy" id="339268"/>
    <lineage>
        <taxon>Bacteria</taxon>
        <taxon>Bacillati</taxon>
        <taxon>Actinomycetota</taxon>
        <taxon>Actinomycetes</taxon>
        <taxon>Mycobacteriales</taxon>
        <taxon>Mycobacteriaceae</taxon>
        <taxon>Mycobacterium</taxon>
        <taxon>Mycobacterium avium complex (MAC)</taxon>
    </lineage>
</organism>
<comment type="caution">
    <text evidence="2">The sequence shown here is derived from an EMBL/GenBank/DDBJ whole genome shotgun (WGS) entry which is preliminary data.</text>
</comment>
<feature type="transmembrane region" description="Helical" evidence="1">
    <location>
        <begin position="69"/>
        <end position="89"/>
    </location>
</feature>
<evidence type="ECO:0000256" key="1">
    <source>
        <dbReference type="SAM" id="Phobius"/>
    </source>
</evidence>
<keyword evidence="1" id="KW-0472">Membrane</keyword>
<dbReference type="EMBL" id="QMEV01000004">
    <property type="protein sequence ID" value="RAV15919.1"/>
    <property type="molecule type" value="Genomic_DNA"/>
</dbReference>
<protein>
    <submittedName>
        <fullName evidence="2">Uncharacterized protein</fullName>
    </submittedName>
</protein>